<dbReference type="PANTHER" id="PTHR43022">
    <property type="entry name" value="PROTEIN SMF"/>
    <property type="match status" value="1"/>
</dbReference>
<dbReference type="InterPro" id="IPR036388">
    <property type="entry name" value="WH-like_DNA-bd_sf"/>
</dbReference>
<dbReference type="NCBIfam" id="TIGR00732">
    <property type="entry name" value="dprA"/>
    <property type="match status" value="1"/>
</dbReference>
<comment type="similarity">
    <text evidence="1">Belongs to the DprA/Smf family.</text>
</comment>
<dbReference type="SUPFAM" id="SSF102405">
    <property type="entry name" value="MCP/YpsA-like"/>
    <property type="match status" value="1"/>
</dbReference>
<sequence length="414" mass="43644">MQHEDLRTWLHLLDSVGRAAARRLLARHGDPAEILKAGPSGWTGLITAAESQRLRDGPPKLDQIWQRTLAWLDASPTHSILLLGDPDYPPALLHTADPPLMLHLAGRRELLNRRAIAVVGSRHPTPQGEDNARLFAQGLGEAGFCVISGLATGIDGAAHEAALHTPGGTVAVLGTGIDQVYPLAHEDLARHIRRGGLLVSEYFVGTPPLPPNFPQRNRIIAGLAEGCLVVEAAVKSGSLITARMASEAGREVFAIPGSIHAAQSRGCHHLLKQGACLVQTLDDLLCELPPMAKGGQAGQAGQSGSPGDAAVASLEAERDAQARGTHGAHHTLHANDASAAGEAEAPFESADAPADDTTLHPVLRALGHDPLSLEQLGQRTGWPVESLSAALLDLELDGQIARLPGARFQRRVRA</sequence>
<evidence type="ECO:0000313" key="6">
    <source>
        <dbReference type="Proteomes" id="UP000060699"/>
    </source>
</evidence>
<proteinExistence type="inferred from homology"/>
<name>A0A0U3L1B8_9BURK</name>
<keyword evidence="6" id="KW-1185">Reference proteome</keyword>
<feature type="domain" description="DprA winged helix" evidence="4">
    <location>
        <begin position="350"/>
        <end position="405"/>
    </location>
</feature>
<dbReference type="RefSeq" id="WP_058933639.1">
    <property type="nucleotide sequence ID" value="NZ_CP013729.1"/>
</dbReference>
<organism evidence="5 6">
    <name type="scientific">Roseateles depolymerans</name>
    <dbReference type="NCBI Taxonomy" id="76731"/>
    <lineage>
        <taxon>Bacteria</taxon>
        <taxon>Pseudomonadati</taxon>
        <taxon>Pseudomonadota</taxon>
        <taxon>Betaproteobacteria</taxon>
        <taxon>Burkholderiales</taxon>
        <taxon>Sphaerotilaceae</taxon>
        <taxon>Roseateles</taxon>
    </lineage>
</organism>
<evidence type="ECO:0000256" key="1">
    <source>
        <dbReference type="ARBA" id="ARBA00006525"/>
    </source>
</evidence>
<dbReference type="InterPro" id="IPR041614">
    <property type="entry name" value="DprA_WH"/>
</dbReference>
<dbReference type="Proteomes" id="UP000060699">
    <property type="component" value="Chromosome"/>
</dbReference>
<feature type="compositionally biased region" description="Low complexity" evidence="2">
    <location>
        <begin position="299"/>
        <end position="310"/>
    </location>
</feature>
<dbReference type="STRING" id="76731.RD2015_604"/>
<accession>A0A0U3L1B8</accession>
<gene>
    <name evidence="5" type="ORF">RD2015_604</name>
</gene>
<dbReference type="InterPro" id="IPR057666">
    <property type="entry name" value="DrpA_SLOG"/>
</dbReference>
<dbReference type="Pfam" id="PF17782">
    <property type="entry name" value="WHD_DprA"/>
    <property type="match status" value="1"/>
</dbReference>
<dbReference type="PANTHER" id="PTHR43022:SF1">
    <property type="entry name" value="PROTEIN SMF"/>
    <property type="match status" value="1"/>
</dbReference>
<reference evidence="5 6" key="1">
    <citation type="submission" date="2015-12" db="EMBL/GenBank/DDBJ databases">
        <title>Complete genome of Roseateles depolymerans KCTC 42856.</title>
        <authorList>
            <person name="Kim K.M."/>
        </authorList>
    </citation>
    <scope>NUCLEOTIDE SEQUENCE [LARGE SCALE GENOMIC DNA]</scope>
    <source>
        <strain evidence="5 6">KCTC 42856</strain>
    </source>
</reference>
<dbReference type="GO" id="GO:0009294">
    <property type="term" value="P:DNA-mediated transformation"/>
    <property type="evidence" value="ECO:0007669"/>
    <property type="project" value="InterPro"/>
</dbReference>
<dbReference type="InterPro" id="IPR003488">
    <property type="entry name" value="DprA"/>
</dbReference>
<evidence type="ECO:0000259" key="3">
    <source>
        <dbReference type="Pfam" id="PF02481"/>
    </source>
</evidence>
<dbReference type="Pfam" id="PF02481">
    <property type="entry name" value="DNA_processg_A"/>
    <property type="match status" value="1"/>
</dbReference>
<evidence type="ECO:0000313" key="5">
    <source>
        <dbReference type="EMBL" id="ALV05102.1"/>
    </source>
</evidence>
<feature type="region of interest" description="Disordered" evidence="2">
    <location>
        <begin position="293"/>
        <end position="329"/>
    </location>
</feature>
<dbReference type="AlphaFoldDB" id="A0A0U3L1B8"/>
<dbReference type="OrthoDB" id="9785707at2"/>
<dbReference type="PATRIC" id="fig|76731.3.peg.614"/>
<dbReference type="Gene3D" id="1.10.10.10">
    <property type="entry name" value="Winged helix-like DNA-binding domain superfamily/Winged helix DNA-binding domain"/>
    <property type="match status" value="1"/>
</dbReference>
<protein>
    <submittedName>
        <fullName evidence="5">DNA processing protein DprA</fullName>
    </submittedName>
</protein>
<evidence type="ECO:0000256" key="2">
    <source>
        <dbReference type="SAM" id="MobiDB-lite"/>
    </source>
</evidence>
<dbReference type="Gene3D" id="3.40.50.450">
    <property type="match status" value="1"/>
</dbReference>
<dbReference type="KEGG" id="rdp:RD2015_604"/>
<dbReference type="EMBL" id="CP013729">
    <property type="protein sequence ID" value="ALV05102.1"/>
    <property type="molecule type" value="Genomic_DNA"/>
</dbReference>
<evidence type="ECO:0000259" key="4">
    <source>
        <dbReference type="Pfam" id="PF17782"/>
    </source>
</evidence>
<feature type="domain" description="Smf/DprA SLOG" evidence="3">
    <location>
        <begin position="80"/>
        <end position="288"/>
    </location>
</feature>